<keyword evidence="2" id="KW-1185">Reference proteome</keyword>
<sequence>MTMVFDRAGSAEAVARAAAVRQSRIDAEAARMAAVLARAAAPEECGPAIIPAPARGVCYAEHQVTMVPNGVDARGMEKWAAAATGYGHRAAVRKGDVFDRIRARSRKGSRGDLLTPGQIAQARRYRDLVEHLAAGSYKLSQLDRASGSSERDFMDARLAVSREVDEMRRRVGSDAMLSVRRMRPDARGSRVTIMDIRIVDLICLGDADPSEVLRKHGWQPDGHRRKAVMVALGRALNRMIGYRD</sequence>
<dbReference type="Proteomes" id="UP000199054">
    <property type="component" value="Unassembled WGS sequence"/>
</dbReference>
<organism evidence="1 2">
    <name type="scientific">Paracoccus alcaliphilus</name>
    <dbReference type="NCBI Taxonomy" id="34002"/>
    <lineage>
        <taxon>Bacteria</taxon>
        <taxon>Pseudomonadati</taxon>
        <taxon>Pseudomonadota</taxon>
        <taxon>Alphaproteobacteria</taxon>
        <taxon>Rhodobacterales</taxon>
        <taxon>Paracoccaceae</taxon>
        <taxon>Paracoccus</taxon>
    </lineage>
</organism>
<protein>
    <submittedName>
        <fullName evidence="1">Uncharacterized protein</fullName>
    </submittedName>
</protein>
<reference evidence="1 2" key="1">
    <citation type="submission" date="2016-10" db="EMBL/GenBank/DDBJ databases">
        <authorList>
            <person name="de Groot N.N."/>
        </authorList>
    </citation>
    <scope>NUCLEOTIDE SEQUENCE [LARGE SCALE GENOMIC DNA]</scope>
    <source>
        <strain evidence="1 2">DSM 8512</strain>
    </source>
</reference>
<dbReference type="AlphaFoldDB" id="A0A1H8KCJ4"/>
<dbReference type="OrthoDB" id="7667008at2"/>
<evidence type="ECO:0000313" key="1">
    <source>
        <dbReference type="EMBL" id="SEN90457.1"/>
    </source>
</evidence>
<dbReference type="RefSeq" id="WP_090613699.1">
    <property type="nucleotide sequence ID" value="NZ_CP067124.1"/>
</dbReference>
<evidence type="ECO:0000313" key="2">
    <source>
        <dbReference type="Proteomes" id="UP000199054"/>
    </source>
</evidence>
<name>A0A1H8KCJ4_9RHOB</name>
<accession>A0A1H8KCJ4</accession>
<dbReference type="STRING" id="34002.SAMN04489859_102160"/>
<gene>
    <name evidence="1" type="ORF">SAMN04489859_102160</name>
</gene>
<proteinExistence type="predicted"/>
<dbReference type="EMBL" id="FODE01000021">
    <property type="protein sequence ID" value="SEN90457.1"/>
    <property type="molecule type" value="Genomic_DNA"/>
</dbReference>